<organism evidence="10 11">
    <name type="scientific">Acholeplasma brassicae</name>
    <dbReference type="NCBI Taxonomy" id="61635"/>
    <lineage>
        <taxon>Bacteria</taxon>
        <taxon>Bacillati</taxon>
        <taxon>Mycoplasmatota</taxon>
        <taxon>Mollicutes</taxon>
        <taxon>Acholeplasmatales</taxon>
        <taxon>Acholeplasmataceae</taxon>
        <taxon>Acholeplasma</taxon>
    </lineage>
</organism>
<evidence type="ECO:0000256" key="2">
    <source>
        <dbReference type="ARBA" id="ARBA00002764"/>
    </source>
</evidence>
<dbReference type="CDD" id="cd03791">
    <property type="entry name" value="GT5_Glycogen_synthase_DULL1-like"/>
    <property type="match status" value="1"/>
</dbReference>
<sequence length="472" mass="54589">MNLLFCASEAVPFSKTGGLADVAGALPKQIVKLGHQVIVLTPMYESIYKNIDDFTHLGQKEVYIQNETYLANYYQTIVDGVTYVFIENDLLFKRKGYYGYYDDEKRFIFFSYAILEFVTLTNRVDLIHLNDWQTALIPYLLDELYRHKKGYEHLKTLLSIHNLEYQGSFNKDFYPMIGTPFSYAYIHFDRINFLKAGIMRADYINTVSQTYSNEIKTQYYGFTLDGALNSRASNFRGILNGIDYDIYNPETDAFIDYPFNQKNFITQKRKNKLELLKSLGLDQSSDIALVCYIGRLAKQKGVDLFMTTLEETICKSNANYIFIGSGDEIYENFLRDLSYKYPSKFYAYIGFNNSLAHQVYASSDILVMPSQFEPCGLSQMIAMRYATLPVVRETGGLKDTVIPYNKYTKEGNGFSFANYNAHELRDVLLSAISLHNNDKKSWRILQRHALNEDFSLNKMGIAYLELYQEIIK</sequence>
<evidence type="ECO:0000256" key="5">
    <source>
        <dbReference type="ARBA" id="ARBA00022679"/>
    </source>
</evidence>
<proteinExistence type="inferred from homology"/>
<feature type="binding site" evidence="7">
    <location>
        <position position="15"/>
    </location>
    <ligand>
        <name>ADP-alpha-D-glucose</name>
        <dbReference type="ChEBI" id="CHEBI:57498"/>
    </ligand>
</feature>
<dbReference type="PANTHER" id="PTHR45825:SF11">
    <property type="entry name" value="ALPHA AMYLASE DOMAIN-CONTAINING PROTEIN"/>
    <property type="match status" value="1"/>
</dbReference>
<dbReference type="EMBL" id="FO681348">
    <property type="protein sequence ID" value="CCV66130.1"/>
    <property type="molecule type" value="Genomic_DNA"/>
</dbReference>
<feature type="domain" description="Starch synthase catalytic" evidence="9">
    <location>
        <begin position="3"/>
        <end position="229"/>
    </location>
</feature>
<keyword evidence="5 7" id="KW-0808">Transferase</keyword>
<dbReference type="Pfam" id="PF00534">
    <property type="entry name" value="Glycos_transf_1"/>
    <property type="match status" value="1"/>
</dbReference>
<gene>
    <name evidence="7 10" type="primary">glgA</name>
    <name evidence="10" type="ORF">BN85311090</name>
</gene>
<evidence type="ECO:0000313" key="10">
    <source>
        <dbReference type="EMBL" id="CCV66130.1"/>
    </source>
</evidence>
<evidence type="ECO:0000313" key="11">
    <source>
        <dbReference type="Proteomes" id="UP000032737"/>
    </source>
</evidence>
<dbReference type="InterPro" id="IPR013534">
    <property type="entry name" value="Starch_synth_cat_dom"/>
</dbReference>
<evidence type="ECO:0000256" key="3">
    <source>
        <dbReference type="ARBA" id="ARBA00010281"/>
    </source>
</evidence>
<comment type="pathway">
    <text evidence="7">Glycan biosynthesis; glycogen biosynthesis.</text>
</comment>
<dbReference type="GO" id="GO:0004373">
    <property type="term" value="F:alpha-1,4-glucan glucosyltransferase (UDP-glucose donor) activity"/>
    <property type="evidence" value="ECO:0007669"/>
    <property type="project" value="InterPro"/>
</dbReference>
<dbReference type="Pfam" id="PF08323">
    <property type="entry name" value="Glyco_transf_5"/>
    <property type="match status" value="1"/>
</dbReference>
<comment type="similarity">
    <text evidence="3 7">Belongs to the glycosyltransferase 1 family. Bacterial/plant glycogen synthase subfamily.</text>
</comment>
<comment type="catalytic activity">
    <reaction evidence="1 7">
        <text>[(1-&gt;4)-alpha-D-glucosyl](n) + ADP-alpha-D-glucose = [(1-&gt;4)-alpha-D-glucosyl](n+1) + ADP + H(+)</text>
        <dbReference type="Rhea" id="RHEA:18189"/>
        <dbReference type="Rhea" id="RHEA-COMP:9584"/>
        <dbReference type="Rhea" id="RHEA-COMP:9587"/>
        <dbReference type="ChEBI" id="CHEBI:15378"/>
        <dbReference type="ChEBI" id="CHEBI:15444"/>
        <dbReference type="ChEBI" id="CHEBI:57498"/>
        <dbReference type="ChEBI" id="CHEBI:456216"/>
        <dbReference type="EC" id="2.4.1.21"/>
    </reaction>
</comment>
<dbReference type="InterPro" id="IPR001296">
    <property type="entry name" value="Glyco_trans_1"/>
</dbReference>
<dbReference type="AlphaFoldDB" id="U4KP62"/>
<keyword evidence="6 7" id="KW-0320">Glycogen biosynthesis</keyword>
<evidence type="ECO:0000256" key="6">
    <source>
        <dbReference type="ARBA" id="ARBA00023056"/>
    </source>
</evidence>
<evidence type="ECO:0000259" key="8">
    <source>
        <dbReference type="Pfam" id="PF00534"/>
    </source>
</evidence>
<comment type="function">
    <text evidence="2 7">Synthesizes alpha-1,4-glucan chains using ADP-glucose.</text>
</comment>
<dbReference type="OrthoDB" id="9808590at2"/>
<dbReference type="GO" id="GO:0005978">
    <property type="term" value="P:glycogen biosynthetic process"/>
    <property type="evidence" value="ECO:0007669"/>
    <property type="project" value="UniProtKB-UniRule"/>
</dbReference>
<evidence type="ECO:0000259" key="9">
    <source>
        <dbReference type="Pfam" id="PF08323"/>
    </source>
</evidence>
<dbReference type="Proteomes" id="UP000032737">
    <property type="component" value="Chromosome"/>
</dbReference>
<evidence type="ECO:0000256" key="1">
    <source>
        <dbReference type="ARBA" id="ARBA00001478"/>
    </source>
</evidence>
<dbReference type="Gene3D" id="3.40.50.2000">
    <property type="entry name" value="Glycogen Phosphorylase B"/>
    <property type="match status" value="2"/>
</dbReference>
<dbReference type="STRING" id="61635.BN85311090"/>
<dbReference type="GO" id="GO:0009011">
    <property type="term" value="F:alpha-1,4-glucan glucosyltransferase (ADP-glucose donor) activity"/>
    <property type="evidence" value="ECO:0007669"/>
    <property type="project" value="UniProtKB-UniRule"/>
</dbReference>
<dbReference type="InterPro" id="IPR011835">
    <property type="entry name" value="GS/SS"/>
</dbReference>
<dbReference type="PANTHER" id="PTHR45825">
    <property type="entry name" value="GRANULE-BOUND STARCH SYNTHASE 1, CHLOROPLASTIC/AMYLOPLASTIC"/>
    <property type="match status" value="1"/>
</dbReference>
<accession>U4KP62</accession>
<dbReference type="RefSeq" id="WP_030004990.1">
    <property type="nucleotide sequence ID" value="NC_022549.1"/>
</dbReference>
<evidence type="ECO:0000256" key="4">
    <source>
        <dbReference type="ARBA" id="ARBA00022676"/>
    </source>
</evidence>
<keyword evidence="11" id="KW-1185">Reference proteome</keyword>
<dbReference type="UniPathway" id="UPA00164"/>
<dbReference type="HOGENOM" id="CLU_009583_18_2_14"/>
<keyword evidence="4 7" id="KW-0328">Glycosyltransferase</keyword>
<dbReference type="HAMAP" id="MF_00484">
    <property type="entry name" value="Glycogen_synth"/>
    <property type="match status" value="1"/>
</dbReference>
<name>U4KP62_9MOLU</name>
<reference evidence="10" key="1">
    <citation type="journal article" date="2013" name="J. Mol. Microbiol. Biotechnol.">
        <title>Analysis of the Complete Genomes of Acholeplasma brassicae , A. palmae and A. laidlawii and Their Comparison to the Obligate Parasites from ' Candidatus Phytoplasma'.</title>
        <authorList>
            <person name="Kube M."/>
            <person name="Siewert C."/>
            <person name="Migdoll A.M."/>
            <person name="Duduk B."/>
            <person name="Holz S."/>
            <person name="Rabus R."/>
            <person name="Seemuller E."/>
            <person name="Mitrovic J."/>
            <person name="Muller I."/>
            <person name="Buttner C."/>
            <person name="Reinhardt R."/>
        </authorList>
    </citation>
    <scope>NUCLEOTIDE SEQUENCE [LARGE SCALE GENOMIC DNA]</scope>
    <source>
        <strain evidence="10">O502</strain>
    </source>
</reference>
<feature type="domain" description="Glycosyl transferase family 1" evidence="8">
    <location>
        <begin position="288"/>
        <end position="435"/>
    </location>
</feature>
<dbReference type="EC" id="2.4.1.21" evidence="7"/>
<evidence type="ECO:0000256" key="7">
    <source>
        <dbReference type="HAMAP-Rule" id="MF_00484"/>
    </source>
</evidence>
<dbReference type="SUPFAM" id="SSF53756">
    <property type="entry name" value="UDP-Glycosyltransferase/glycogen phosphorylase"/>
    <property type="match status" value="1"/>
</dbReference>
<dbReference type="KEGG" id="abra:BN85311090"/>
<dbReference type="NCBIfam" id="TIGR02095">
    <property type="entry name" value="glgA"/>
    <property type="match status" value="1"/>
</dbReference>
<protein>
    <recommendedName>
        <fullName evidence="7">Glycogen synthase</fullName>
        <ecNumber evidence="7">2.4.1.21</ecNumber>
    </recommendedName>
    <alternativeName>
        <fullName evidence="7">Starch [bacterial glycogen] synthase</fullName>
    </alternativeName>
</protein>